<keyword evidence="2 4" id="KW-0238">DNA-binding</keyword>
<dbReference type="InterPro" id="IPR009057">
    <property type="entry name" value="Homeodomain-like_sf"/>
</dbReference>
<dbReference type="GO" id="GO:0000976">
    <property type="term" value="F:transcription cis-regulatory region binding"/>
    <property type="evidence" value="ECO:0007669"/>
    <property type="project" value="TreeGrafter"/>
</dbReference>
<dbReference type="Gene3D" id="1.10.357.10">
    <property type="entry name" value="Tetracycline Repressor, domain 2"/>
    <property type="match status" value="1"/>
</dbReference>
<dbReference type="PANTHER" id="PTHR30055:SF234">
    <property type="entry name" value="HTH-TYPE TRANSCRIPTIONAL REGULATOR BETI"/>
    <property type="match status" value="1"/>
</dbReference>
<keyword evidence="7" id="KW-1185">Reference proteome</keyword>
<keyword evidence="3" id="KW-0804">Transcription</keyword>
<dbReference type="Pfam" id="PF17940">
    <property type="entry name" value="TetR_C_31"/>
    <property type="match status" value="1"/>
</dbReference>
<accession>A0A846Y360</accession>
<evidence type="ECO:0000313" key="7">
    <source>
        <dbReference type="Proteomes" id="UP000565711"/>
    </source>
</evidence>
<evidence type="ECO:0000256" key="4">
    <source>
        <dbReference type="PROSITE-ProRule" id="PRU00335"/>
    </source>
</evidence>
<dbReference type="Proteomes" id="UP000565711">
    <property type="component" value="Unassembled WGS sequence"/>
</dbReference>
<feature type="domain" description="HTH tetR-type" evidence="5">
    <location>
        <begin position="9"/>
        <end position="69"/>
    </location>
</feature>
<dbReference type="PANTHER" id="PTHR30055">
    <property type="entry name" value="HTH-TYPE TRANSCRIPTIONAL REGULATOR RUTR"/>
    <property type="match status" value="1"/>
</dbReference>
<evidence type="ECO:0000256" key="3">
    <source>
        <dbReference type="ARBA" id="ARBA00023163"/>
    </source>
</evidence>
<dbReference type="GO" id="GO:0003700">
    <property type="term" value="F:DNA-binding transcription factor activity"/>
    <property type="evidence" value="ECO:0007669"/>
    <property type="project" value="TreeGrafter"/>
</dbReference>
<keyword evidence="1" id="KW-0805">Transcription regulation</keyword>
<dbReference type="AlphaFoldDB" id="A0A846Y360"/>
<dbReference type="RefSeq" id="WP_067874603.1">
    <property type="nucleotide sequence ID" value="NZ_JAAXOP010000013.1"/>
</dbReference>
<reference evidence="6 7" key="1">
    <citation type="submission" date="2020-04" db="EMBL/GenBank/DDBJ databases">
        <title>MicrobeNet Type strains.</title>
        <authorList>
            <person name="Nicholson A.C."/>
        </authorList>
    </citation>
    <scope>NUCLEOTIDE SEQUENCE [LARGE SCALE GENOMIC DNA]</scope>
    <source>
        <strain evidence="6 7">JCM 12354</strain>
    </source>
</reference>
<proteinExistence type="predicted"/>
<dbReference type="InterPro" id="IPR036271">
    <property type="entry name" value="Tet_transcr_reg_TetR-rel_C_sf"/>
</dbReference>
<sequence>MATAAEQGRDTRMRLMDAATDLIAARGWSAVTTRLVAERAGVRPGVVHYHFRTVDDLLIDAALRLMGSLADGIPGAAGPGGVRITALLSVVGEYSQPDADTRIFAEILLAATRHERLRAGLERVLTEFRTTLIDGLRTDAVVTDPEATAVVLVAALDGLVLHRLIDPQVRAMDVTSPLQRLCGAEPSQKETS</sequence>
<dbReference type="SUPFAM" id="SSF48498">
    <property type="entry name" value="Tetracyclin repressor-like, C-terminal domain"/>
    <property type="match status" value="1"/>
</dbReference>
<dbReference type="InterPro" id="IPR001647">
    <property type="entry name" value="HTH_TetR"/>
</dbReference>
<protein>
    <submittedName>
        <fullName evidence="6">TetR/AcrR family transcriptional regulator</fullName>
    </submittedName>
</protein>
<evidence type="ECO:0000259" key="5">
    <source>
        <dbReference type="PROSITE" id="PS50977"/>
    </source>
</evidence>
<dbReference type="PRINTS" id="PR00455">
    <property type="entry name" value="HTHTETR"/>
</dbReference>
<dbReference type="InterPro" id="IPR050109">
    <property type="entry name" value="HTH-type_TetR-like_transc_reg"/>
</dbReference>
<evidence type="ECO:0000256" key="2">
    <source>
        <dbReference type="ARBA" id="ARBA00023125"/>
    </source>
</evidence>
<evidence type="ECO:0000313" key="6">
    <source>
        <dbReference type="EMBL" id="NKY52665.1"/>
    </source>
</evidence>
<gene>
    <name evidence="6" type="ORF">HGA08_20890</name>
</gene>
<organism evidence="6 7">
    <name type="scientific">Nocardia vermiculata</name>
    <dbReference type="NCBI Taxonomy" id="257274"/>
    <lineage>
        <taxon>Bacteria</taxon>
        <taxon>Bacillati</taxon>
        <taxon>Actinomycetota</taxon>
        <taxon>Actinomycetes</taxon>
        <taxon>Mycobacteriales</taxon>
        <taxon>Nocardiaceae</taxon>
        <taxon>Nocardia</taxon>
    </lineage>
</organism>
<dbReference type="InterPro" id="IPR041583">
    <property type="entry name" value="TetR_C_31"/>
</dbReference>
<evidence type="ECO:0000256" key="1">
    <source>
        <dbReference type="ARBA" id="ARBA00023015"/>
    </source>
</evidence>
<comment type="caution">
    <text evidence="6">The sequence shown here is derived from an EMBL/GenBank/DDBJ whole genome shotgun (WGS) entry which is preliminary data.</text>
</comment>
<feature type="DNA-binding region" description="H-T-H motif" evidence="4">
    <location>
        <begin position="32"/>
        <end position="51"/>
    </location>
</feature>
<dbReference type="EMBL" id="JAAXOP010000013">
    <property type="protein sequence ID" value="NKY52665.1"/>
    <property type="molecule type" value="Genomic_DNA"/>
</dbReference>
<dbReference type="PROSITE" id="PS50977">
    <property type="entry name" value="HTH_TETR_2"/>
    <property type="match status" value="1"/>
</dbReference>
<name>A0A846Y360_9NOCA</name>
<dbReference type="Pfam" id="PF00440">
    <property type="entry name" value="TetR_N"/>
    <property type="match status" value="1"/>
</dbReference>
<dbReference type="SUPFAM" id="SSF46689">
    <property type="entry name" value="Homeodomain-like"/>
    <property type="match status" value="1"/>
</dbReference>